<organism evidence="2 3">
    <name type="scientific">Pseudomonas orientalis</name>
    <dbReference type="NCBI Taxonomy" id="76758"/>
    <lineage>
        <taxon>Bacteria</taxon>
        <taxon>Pseudomonadati</taxon>
        <taxon>Pseudomonadota</taxon>
        <taxon>Gammaproteobacteria</taxon>
        <taxon>Pseudomonadales</taxon>
        <taxon>Pseudomonadaceae</taxon>
        <taxon>Pseudomonas</taxon>
    </lineage>
</organism>
<keyword evidence="3" id="KW-1185">Reference proteome</keyword>
<accession>A0A1H2EVG7</accession>
<dbReference type="RefSeq" id="WP_057721494.1">
    <property type="nucleotide sequence ID" value="NZ_JYLM01000001.1"/>
</dbReference>
<evidence type="ECO:0008006" key="4">
    <source>
        <dbReference type="Google" id="ProtNLM"/>
    </source>
</evidence>
<feature type="transmembrane region" description="Helical" evidence="1">
    <location>
        <begin position="29"/>
        <end position="48"/>
    </location>
</feature>
<keyword evidence="1" id="KW-0812">Transmembrane</keyword>
<reference evidence="2 3" key="1">
    <citation type="submission" date="2016-10" db="EMBL/GenBank/DDBJ databases">
        <authorList>
            <person name="Varghese N."/>
            <person name="Submissions S."/>
        </authorList>
    </citation>
    <scope>NUCLEOTIDE SEQUENCE [LARGE SCALE GENOMIC DNA]</scope>
    <source>
        <strain evidence="2 3">BS2775</strain>
    </source>
</reference>
<sequence>MVIAICITAVVFGVFIVRKLCMGKYSHVSAISSLLTFLVAVAAAGVAYNQLNESRVAAAKSIYREYLSTALSHPQFSAASYPFNDPKLYSLKAGKDLEQYENYVAYLIFSAEEVLEVDDLRAQRGWCETIRDQFKYHALYLNSPMANAMQYSGVVDKLVREGINMYLLEKEINASNGSPAAEIMLEQLRSDCQP</sequence>
<dbReference type="EMBL" id="LT629782">
    <property type="protein sequence ID" value="SDT99107.1"/>
    <property type="molecule type" value="Genomic_DNA"/>
</dbReference>
<gene>
    <name evidence="2" type="ORF">SAMN04490197_1768</name>
</gene>
<evidence type="ECO:0000313" key="2">
    <source>
        <dbReference type="EMBL" id="SDT99107.1"/>
    </source>
</evidence>
<proteinExistence type="predicted"/>
<dbReference type="AlphaFoldDB" id="A0A1H2EVG7"/>
<dbReference type="Proteomes" id="UP000183653">
    <property type="component" value="Chromosome I"/>
</dbReference>
<evidence type="ECO:0000256" key="1">
    <source>
        <dbReference type="SAM" id="Phobius"/>
    </source>
</evidence>
<evidence type="ECO:0000313" key="3">
    <source>
        <dbReference type="Proteomes" id="UP000183653"/>
    </source>
</evidence>
<keyword evidence="1" id="KW-1133">Transmembrane helix</keyword>
<name>A0A1H2EVG7_9PSED</name>
<dbReference type="OrthoDB" id="7041261at2"/>
<protein>
    <recommendedName>
        <fullName evidence="4">DUF4760 domain-containing protein</fullName>
    </recommendedName>
</protein>
<keyword evidence="1" id="KW-0472">Membrane</keyword>